<dbReference type="UniPathway" id="UPA00060">
    <property type="reaction ID" value="UER00142"/>
</dbReference>
<dbReference type="GO" id="GO:0000287">
    <property type="term" value="F:magnesium ion binding"/>
    <property type="evidence" value="ECO:0007669"/>
    <property type="project" value="UniProtKB-UniRule"/>
</dbReference>
<dbReference type="Pfam" id="PF02769">
    <property type="entry name" value="AIRS_C"/>
    <property type="match status" value="1"/>
</dbReference>
<dbReference type="PANTHER" id="PTHR30270">
    <property type="entry name" value="THIAMINE-MONOPHOSPHATE KINASE"/>
    <property type="match status" value="1"/>
</dbReference>
<keyword evidence="2" id="KW-0067">ATP-binding</keyword>
<feature type="binding site" evidence="2">
    <location>
        <position position="70"/>
    </location>
    <ligand>
        <name>Mg(2+)</name>
        <dbReference type="ChEBI" id="CHEBI:18420"/>
        <label>4</label>
    </ligand>
</feature>
<dbReference type="InterPro" id="IPR016188">
    <property type="entry name" value="PurM-like_N"/>
</dbReference>
<feature type="binding site" evidence="2">
    <location>
        <position position="49"/>
    </location>
    <ligand>
        <name>substrate</name>
    </ligand>
</feature>
<feature type="binding site" evidence="2">
    <location>
        <position position="116"/>
    </location>
    <ligand>
        <name>Mg(2+)</name>
        <dbReference type="ChEBI" id="CHEBI:18420"/>
        <label>1</label>
    </ligand>
</feature>
<feature type="binding site" evidence="2">
    <location>
        <position position="207"/>
    </location>
    <ligand>
        <name>ATP</name>
        <dbReference type="ChEBI" id="CHEBI:30616"/>
    </ligand>
</feature>
<accession>A0A7V8U9G6</accession>
<dbReference type="InterPro" id="IPR036676">
    <property type="entry name" value="PurM-like_C_sf"/>
</dbReference>
<dbReference type="SUPFAM" id="SSF56042">
    <property type="entry name" value="PurM C-terminal domain-like"/>
    <property type="match status" value="1"/>
</dbReference>
<proteinExistence type="inferred from homology"/>
<feature type="binding site" evidence="2">
    <location>
        <position position="26"/>
    </location>
    <ligand>
        <name>Mg(2+)</name>
        <dbReference type="ChEBI" id="CHEBI:18420"/>
        <label>3</label>
    </ligand>
</feature>
<feature type="binding site" evidence="2">
    <location>
        <begin position="115"/>
        <end position="116"/>
    </location>
    <ligand>
        <name>ATP</name>
        <dbReference type="ChEBI" id="CHEBI:30616"/>
    </ligand>
</feature>
<keyword evidence="2" id="KW-0479">Metal-binding</keyword>
<dbReference type="GO" id="GO:0009228">
    <property type="term" value="P:thiamine biosynthetic process"/>
    <property type="evidence" value="ECO:0007669"/>
    <property type="project" value="UniProtKB-KW"/>
</dbReference>
<dbReference type="AlphaFoldDB" id="A0A7V8U9G6"/>
<keyword evidence="6" id="KW-1185">Reference proteome</keyword>
<comment type="catalytic activity">
    <reaction evidence="2">
        <text>thiamine phosphate + ATP = thiamine diphosphate + ADP</text>
        <dbReference type="Rhea" id="RHEA:15913"/>
        <dbReference type="ChEBI" id="CHEBI:30616"/>
        <dbReference type="ChEBI" id="CHEBI:37575"/>
        <dbReference type="ChEBI" id="CHEBI:58937"/>
        <dbReference type="ChEBI" id="CHEBI:456216"/>
        <dbReference type="EC" id="2.7.4.16"/>
    </reaction>
</comment>
<comment type="caution">
    <text evidence="5">The sequence shown here is derived from an EMBL/GenBank/DDBJ whole genome shotgun (WGS) entry which is preliminary data.</text>
</comment>
<dbReference type="GO" id="GO:0009030">
    <property type="term" value="F:thiamine-phosphate kinase activity"/>
    <property type="evidence" value="ECO:0007669"/>
    <property type="project" value="UniProtKB-UniRule"/>
</dbReference>
<dbReference type="EMBL" id="VDES01000002">
    <property type="protein sequence ID" value="MBA1375410.1"/>
    <property type="molecule type" value="Genomic_DNA"/>
</dbReference>
<dbReference type="InterPro" id="IPR006283">
    <property type="entry name" value="ThiL-like"/>
</dbReference>
<sequence length="307" mass="31410">MTTEPAFIDLLRTIATDPAARGLDDDAAVLTIGKQALVLTKDMLVEGIHFLPDDPPADIAWKLVAVNASDLAAKGATPLACLTGHSLSRDAGWDAAFAEGLKTALDHHGLALIGGDTVSVPAGQARVLSLTAIGLPSVPVPPSRAGVLAGDGLFVTGTIGDGWAGLSLLQAGKTEPASLVTAYRRPQARLADGPLLAQVTRAMMDVSDGLLIDAARMARASGLAVRIDLAQVPLSPDFVATIGSDQAATLAAATGGDDYQLLFAADAEAHLPIPAARIGGFAEGQGLTLSWNGMPVETPEKLGWQHG</sequence>
<comment type="pathway">
    <text evidence="2">Cofactor biosynthesis; thiamine diphosphate biosynthesis; thiamine diphosphate from thiamine phosphate: step 1/1.</text>
</comment>
<dbReference type="EC" id="2.7.4.16" evidence="2"/>
<reference evidence="5 6" key="1">
    <citation type="journal article" date="1994" name="Int. J. Syst. Bacteriol.">
        <title>Phylogenetic positions of novel aerobic, bacteriochlorophyll a-containing bacteria and description of Roseococcus thiosulfatophilus gen. nov., sp. nov., Erythromicrobium ramosum gen. nov., sp. nov., and Erythrobacter litoralis sp. nov.</title>
        <authorList>
            <person name="Yurkov V."/>
            <person name="Stackebrandt E."/>
            <person name="Holmes A."/>
            <person name="Fuerst J.A."/>
            <person name="Hugenholtz P."/>
            <person name="Golecki J."/>
            <person name="Gad'on N."/>
            <person name="Gorlenko V.M."/>
            <person name="Kompantseva E.I."/>
            <person name="Drews G."/>
        </authorList>
    </citation>
    <scope>NUCLEOTIDE SEQUENCE [LARGE SCALE GENOMIC DNA]</scope>
    <source>
        <strain evidence="5 6">KR-99</strain>
    </source>
</reference>
<evidence type="ECO:0000256" key="2">
    <source>
        <dbReference type="HAMAP-Rule" id="MF_02128"/>
    </source>
</evidence>
<gene>
    <name evidence="2 5" type="primary">thiL</name>
    <name evidence="5" type="ORF">FG486_13765</name>
</gene>
<dbReference type="PANTHER" id="PTHR30270:SF0">
    <property type="entry name" value="THIAMINE-MONOPHOSPHATE KINASE"/>
    <property type="match status" value="1"/>
</dbReference>
<dbReference type="NCBIfam" id="TIGR01379">
    <property type="entry name" value="thiL"/>
    <property type="match status" value="1"/>
</dbReference>
<evidence type="ECO:0000313" key="5">
    <source>
        <dbReference type="EMBL" id="MBA1375410.1"/>
    </source>
</evidence>
<comment type="miscellaneous">
    <text evidence="2">Reaction mechanism of ThiL seems to utilize a direct, inline transfer of the gamma-phosphate of ATP to TMP rather than a phosphorylated enzyme intermediate.</text>
</comment>
<evidence type="ECO:0000313" key="6">
    <source>
        <dbReference type="Proteomes" id="UP000589292"/>
    </source>
</evidence>
<dbReference type="GO" id="GO:0009229">
    <property type="term" value="P:thiamine diphosphate biosynthetic process"/>
    <property type="evidence" value="ECO:0007669"/>
    <property type="project" value="UniProtKB-UniRule"/>
</dbReference>
<feature type="binding site" evidence="2">
    <location>
        <position position="304"/>
    </location>
    <ligand>
        <name>substrate</name>
    </ligand>
</feature>
<dbReference type="Gene3D" id="3.30.1330.10">
    <property type="entry name" value="PurM-like, N-terminal domain"/>
    <property type="match status" value="1"/>
</dbReference>
<feature type="binding site" evidence="2">
    <location>
        <position position="205"/>
    </location>
    <ligand>
        <name>Mg(2+)</name>
        <dbReference type="ChEBI" id="CHEBI:18420"/>
        <label>3</label>
    </ligand>
</feature>
<name>A0A7V8U9G6_9SPHN</name>
<dbReference type="Proteomes" id="UP000589292">
    <property type="component" value="Unassembled WGS sequence"/>
</dbReference>
<protein>
    <recommendedName>
        <fullName evidence="2">Thiamine-monophosphate kinase</fullName>
        <shortName evidence="2">TMP kinase</shortName>
        <shortName evidence="2">Thiamine-phosphate kinase</shortName>
        <ecNumber evidence="2">2.7.4.16</ecNumber>
    </recommendedName>
</protein>
<feature type="binding site" evidence="2">
    <location>
        <position position="208"/>
    </location>
    <ligand>
        <name>Mg(2+)</name>
        <dbReference type="ChEBI" id="CHEBI:18420"/>
        <label>5</label>
    </ligand>
</feature>
<dbReference type="Pfam" id="PF00586">
    <property type="entry name" value="AIRS"/>
    <property type="match status" value="1"/>
</dbReference>
<evidence type="ECO:0000259" key="3">
    <source>
        <dbReference type="Pfam" id="PF00586"/>
    </source>
</evidence>
<keyword evidence="2 5" id="KW-0808">Transferase</keyword>
<keyword evidence="1 2" id="KW-0784">Thiamine biosynthesis</keyword>
<keyword evidence="2" id="KW-0460">Magnesium</keyword>
<dbReference type="SUPFAM" id="SSF55326">
    <property type="entry name" value="PurM N-terminal domain-like"/>
    <property type="match status" value="1"/>
</dbReference>
<feature type="binding site" evidence="2">
    <location>
        <position position="70"/>
    </location>
    <ligand>
        <name>Mg(2+)</name>
        <dbReference type="ChEBI" id="CHEBI:18420"/>
        <label>3</label>
    </ligand>
</feature>
<organism evidence="5 6">
    <name type="scientific">Sphingomonas ursincola</name>
    <dbReference type="NCBI Taxonomy" id="56361"/>
    <lineage>
        <taxon>Bacteria</taxon>
        <taxon>Pseudomonadati</taxon>
        <taxon>Pseudomonadota</taxon>
        <taxon>Alphaproteobacteria</taxon>
        <taxon>Sphingomonadales</taxon>
        <taxon>Sphingomonadaceae</taxon>
        <taxon>Sphingomonas</taxon>
    </lineage>
</organism>
<keyword evidence="2 5" id="KW-0418">Kinase</keyword>
<keyword evidence="2" id="KW-0547">Nucleotide-binding</keyword>
<comment type="caution">
    <text evidence="2">Lacks conserved residue(s) required for the propagation of feature annotation.</text>
</comment>
<feature type="binding site" evidence="2">
    <location>
        <position position="40"/>
    </location>
    <ligand>
        <name>Mg(2+)</name>
        <dbReference type="ChEBI" id="CHEBI:18420"/>
        <label>4</label>
    </ligand>
</feature>
<feature type="binding site" evidence="2">
    <location>
        <position position="42"/>
    </location>
    <ligand>
        <name>Mg(2+)</name>
        <dbReference type="ChEBI" id="CHEBI:18420"/>
        <label>2</label>
    </ligand>
</feature>
<dbReference type="RefSeq" id="WP_181267899.1">
    <property type="nucleotide sequence ID" value="NZ_BAAAGB010000001.1"/>
</dbReference>
<dbReference type="InterPro" id="IPR036921">
    <property type="entry name" value="PurM-like_N_sf"/>
</dbReference>
<dbReference type="HAMAP" id="MF_02128">
    <property type="entry name" value="TMP_kinase"/>
    <property type="match status" value="1"/>
</dbReference>
<feature type="domain" description="PurM-like N-terminal" evidence="3">
    <location>
        <begin position="25"/>
        <end position="135"/>
    </location>
</feature>
<dbReference type="InterPro" id="IPR010918">
    <property type="entry name" value="PurM-like_C_dom"/>
</dbReference>
<feature type="binding site" evidence="2">
    <location>
        <position position="26"/>
    </location>
    <ligand>
        <name>Mg(2+)</name>
        <dbReference type="ChEBI" id="CHEBI:18420"/>
        <label>4</label>
    </ligand>
</feature>
<evidence type="ECO:0000259" key="4">
    <source>
        <dbReference type="Pfam" id="PF02769"/>
    </source>
</evidence>
<evidence type="ECO:0000256" key="1">
    <source>
        <dbReference type="ARBA" id="ARBA00022977"/>
    </source>
</evidence>
<dbReference type="PIRSF" id="PIRSF005303">
    <property type="entry name" value="Thiam_monoph_kin"/>
    <property type="match status" value="1"/>
</dbReference>
<dbReference type="Gene3D" id="3.90.650.10">
    <property type="entry name" value="PurM-like C-terminal domain"/>
    <property type="match status" value="1"/>
</dbReference>
<feature type="binding site" evidence="2">
    <location>
        <position position="144"/>
    </location>
    <ligand>
        <name>ATP</name>
        <dbReference type="ChEBI" id="CHEBI:30616"/>
    </ligand>
</feature>
<comment type="similarity">
    <text evidence="2">Belongs to the thiamine-monophosphate kinase family.</text>
</comment>
<dbReference type="GO" id="GO:0005524">
    <property type="term" value="F:ATP binding"/>
    <property type="evidence" value="ECO:0007669"/>
    <property type="project" value="UniProtKB-UniRule"/>
</dbReference>
<feature type="binding site" evidence="2">
    <location>
        <position position="70"/>
    </location>
    <ligand>
        <name>Mg(2+)</name>
        <dbReference type="ChEBI" id="CHEBI:18420"/>
        <label>2</label>
    </ligand>
</feature>
<feature type="binding site" evidence="2">
    <location>
        <position position="257"/>
    </location>
    <ligand>
        <name>substrate</name>
    </ligand>
</feature>
<comment type="function">
    <text evidence="2">Catalyzes the ATP-dependent phosphorylation of thiamine-monophosphate (TMP) to form thiamine-pyrophosphate (TPP), the active form of vitamin B1.</text>
</comment>
<feature type="domain" description="PurM-like C-terminal" evidence="4">
    <location>
        <begin position="149"/>
        <end position="289"/>
    </location>
</feature>
<dbReference type="CDD" id="cd02194">
    <property type="entry name" value="ThiL"/>
    <property type="match status" value="1"/>
</dbReference>
<feature type="binding site" evidence="2">
    <location>
        <position position="42"/>
    </location>
    <ligand>
        <name>Mg(2+)</name>
        <dbReference type="ChEBI" id="CHEBI:18420"/>
        <label>1</label>
    </ligand>
</feature>